<comment type="similarity">
    <text evidence="1 2">Belongs to the outer membrane factor (OMF) (TC 1.B.17) family.</text>
</comment>
<dbReference type="AlphaFoldDB" id="A0A8J3AN32"/>
<dbReference type="Pfam" id="PF02321">
    <property type="entry name" value="OEP"/>
    <property type="match status" value="2"/>
</dbReference>
<dbReference type="GO" id="GO:0015562">
    <property type="term" value="F:efflux transmembrane transporter activity"/>
    <property type="evidence" value="ECO:0007669"/>
    <property type="project" value="InterPro"/>
</dbReference>
<dbReference type="PANTHER" id="PTHR30203:SF33">
    <property type="entry name" value="BLR4455 PROTEIN"/>
    <property type="match status" value="1"/>
</dbReference>
<evidence type="ECO:0000313" key="3">
    <source>
        <dbReference type="EMBL" id="GGI16649.1"/>
    </source>
</evidence>
<protein>
    <submittedName>
        <fullName evidence="3">RND transporter</fullName>
    </submittedName>
</protein>
<gene>
    <name evidence="3" type="ORF">GCM10008066_05020</name>
</gene>
<dbReference type="NCBIfam" id="TIGR01845">
    <property type="entry name" value="outer_NodT"/>
    <property type="match status" value="1"/>
</dbReference>
<keyword evidence="2" id="KW-0564">Palmitate</keyword>
<comment type="caution">
    <text evidence="3">The sequence shown here is derived from an EMBL/GenBank/DDBJ whole genome shotgun (WGS) entry which is preliminary data.</text>
</comment>
<comment type="subcellular location">
    <subcellularLocation>
        <location evidence="2">Cell membrane</location>
        <topology evidence="2">Lipid-anchor</topology>
    </subcellularLocation>
</comment>
<dbReference type="Gene3D" id="2.20.200.10">
    <property type="entry name" value="Outer membrane efflux proteins (OEP)"/>
    <property type="match status" value="1"/>
</dbReference>
<dbReference type="EMBL" id="BMDI01000001">
    <property type="protein sequence ID" value="GGI16649.1"/>
    <property type="molecule type" value="Genomic_DNA"/>
</dbReference>
<dbReference type="Gene3D" id="1.20.1600.10">
    <property type="entry name" value="Outer membrane efflux proteins (OEP)"/>
    <property type="match status" value="1"/>
</dbReference>
<evidence type="ECO:0000313" key="4">
    <source>
        <dbReference type="Proteomes" id="UP000642180"/>
    </source>
</evidence>
<evidence type="ECO:0000256" key="1">
    <source>
        <dbReference type="ARBA" id="ARBA00007613"/>
    </source>
</evidence>
<dbReference type="InterPro" id="IPR010131">
    <property type="entry name" value="MdtP/NodT-like"/>
</dbReference>
<organism evidence="3 4">
    <name type="scientific">Oxalicibacterium faecigallinarum</name>
    <dbReference type="NCBI Taxonomy" id="573741"/>
    <lineage>
        <taxon>Bacteria</taxon>
        <taxon>Pseudomonadati</taxon>
        <taxon>Pseudomonadota</taxon>
        <taxon>Betaproteobacteria</taxon>
        <taxon>Burkholderiales</taxon>
        <taxon>Oxalobacteraceae</taxon>
        <taxon>Oxalicibacterium</taxon>
    </lineage>
</organism>
<name>A0A8J3AN32_9BURK</name>
<keyword evidence="2" id="KW-0449">Lipoprotein</keyword>
<keyword evidence="4" id="KW-1185">Reference proteome</keyword>
<accession>A0A8J3AN32</accession>
<keyword evidence="2" id="KW-1134">Transmembrane beta strand</keyword>
<keyword evidence="2" id="KW-0472">Membrane</keyword>
<evidence type="ECO:0000256" key="2">
    <source>
        <dbReference type="RuleBase" id="RU362097"/>
    </source>
</evidence>
<dbReference type="Proteomes" id="UP000642180">
    <property type="component" value="Unassembled WGS sequence"/>
</dbReference>
<dbReference type="SUPFAM" id="SSF56954">
    <property type="entry name" value="Outer membrane efflux proteins (OEP)"/>
    <property type="match status" value="1"/>
</dbReference>
<dbReference type="InterPro" id="IPR003423">
    <property type="entry name" value="OMP_efflux"/>
</dbReference>
<dbReference type="PANTHER" id="PTHR30203">
    <property type="entry name" value="OUTER MEMBRANE CATION EFFLUX PROTEIN"/>
    <property type="match status" value="1"/>
</dbReference>
<proteinExistence type="inferred from homology"/>
<dbReference type="GO" id="GO:0005886">
    <property type="term" value="C:plasma membrane"/>
    <property type="evidence" value="ECO:0007669"/>
    <property type="project" value="UniProtKB-SubCell"/>
</dbReference>
<keyword evidence="2" id="KW-0812">Transmembrane</keyword>
<reference evidence="4" key="1">
    <citation type="journal article" date="2019" name="Int. J. Syst. Evol. Microbiol.">
        <title>The Global Catalogue of Microorganisms (GCM) 10K type strain sequencing project: providing services to taxonomists for standard genome sequencing and annotation.</title>
        <authorList>
            <consortium name="The Broad Institute Genomics Platform"/>
            <consortium name="The Broad Institute Genome Sequencing Center for Infectious Disease"/>
            <person name="Wu L."/>
            <person name="Ma J."/>
        </authorList>
    </citation>
    <scope>NUCLEOTIDE SEQUENCE [LARGE SCALE GENOMIC DNA]</scope>
    <source>
        <strain evidence="4">CCM 2767</strain>
    </source>
</reference>
<sequence length="490" mass="52868">MIDLAMTTSRSLSRLVALRRTILFAALPIAILSGCAVGPDYVKPDVELSPAFRHQDGWQATATLLEKQDHTTVQHTWWSVYADEDLDRLMRDVAKSNATLAQSEAQWRQARALIGSARALGMPVVDASLARTRSGGNTTATSNLYSARLDVSWMPDLWGRVARQREAALADTQAYAALHDAARLALQLEAAQGYVRVRALDQQAALLARALTAYERSLELTRHQYDAGFVARADVIQAETQLQALRTQISANKRQRTLEEHALATLAGSTPAQWRLAVKDVPLPQAPVVPPVLPSALLIQRPDIAAAERQVVSANARVGVAQSAWLPDLTLGASGTLRAGGWEALWDAPTRIWSAGPSLAATLFDGGTRRAAREQAIAVYDERAAAWRAAVLQGVRETEDALASLALLAVQDAQQQQLVQLASENEAVVTNRYQAGEITFLEVATAQNLALDSRRTALDVQASRLTASMQLVAALGGGWTGVNEDGSLND</sequence>